<proteinExistence type="predicted"/>
<organism evidence="1 2">
    <name type="scientific">Arthrobacter liuii</name>
    <dbReference type="NCBI Taxonomy" id="1476996"/>
    <lineage>
        <taxon>Bacteria</taxon>
        <taxon>Bacillati</taxon>
        <taxon>Actinomycetota</taxon>
        <taxon>Actinomycetes</taxon>
        <taxon>Micrococcales</taxon>
        <taxon>Micrococcaceae</taxon>
        <taxon>Arthrobacter</taxon>
    </lineage>
</organism>
<evidence type="ECO:0000313" key="2">
    <source>
        <dbReference type="Proteomes" id="UP000643279"/>
    </source>
</evidence>
<dbReference type="Proteomes" id="UP000643279">
    <property type="component" value="Unassembled WGS sequence"/>
</dbReference>
<comment type="caution">
    <text evidence="1">The sequence shown here is derived from an EMBL/GenBank/DDBJ whole genome shotgun (WGS) entry which is preliminary data.</text>
</comment>
<protein>
    <submittedName>
        <fullName evidence="1">Uncharacterized protein</fullName>
    </submittedName>
</protein>
<name>A0ABQ2B0B6_9MICC</name>
<dbReference type="EMBL" id="BMFW01000024">
    <property type="protein sequence ID" value="GGI00025.1"/>
    <property type="molecule type" value="Genomic_DNA"/>
</dbReference>
<reference evidence="2" key="1">
    <citation type="journal article" date="2019" name="Int. J. Syst. Evol. Microbiol.">
        <title>The Global Catalogue of Microorganisms (GCM) 10K type strain sequencing project: providing services to taxonomists for standard genome sequencing and annotation.</title>
        <authorList>
            <consortium name="The Broad Institute Genomics Platform"/>
            <consortium name="The Broad Institute Genome Sequencing Center for Infectious Disease"/>
            <person name="Wu L."/>
            <person name="Ma J."/>
        </authorList>
    </citation>
    <scope>NUCLEOTIDE SEQUENCE [LARGE SCALE GENOMIC DNA]</scope>
    <source>
        <strain evidence="2">CGMCC 1.12778</strain>
    </source>
</reference>
<gene>
    <name evidence="1" type="ORF">GCM10007170_36220</name>
</gene>
<accession>A0ABQ2B0B6</accession>
<evidence type="ECO:0000313" key="1">
    <source>
        <dbReference type="EMBL" id="GGI00025.1"/>
    </source>
</evidence>
<sequence>MGMRVAKTDTVAGLPAGLARSIVRKFRGCEMVAEAVADLLDGTGYEHEAVLAELEAAGYMAKVRVDTQGDVWWDSTIQGNALAMASFGKPISRKTADRLVAGLVERAHAYNGDPGKPLFIGTLRIFGSYLSPGIDPLGDVDIELTYGRRITDRQALSDYTKATGRSFNTYMDQLMWPQTELVRHLKKRSASINITLEDITRITDTFDTIYSIDADLGAVPPPADRSLIGR</sequence>
<keyword evidence="2" id="KW-1185">Reference proteome</keyword>